<keyword evidence="2" id="KW-1185">Reference proteome</keyword>
<evidence type="ECO:0000313" key="2">
    <source>
        <dbReference type="Proteomes" id="UP000326554"/>
    </source>
</evidence>
<dbReference type="RefSeq" id="WP_150443483.1">
    <property type="nucleotide sequence ID" value="NZ_VYQE01000001.1"/>
</dbReference>
<comment type="caution">
    <text evidence="1">The sequence shown here is derived from an EMBL/GenBank/DDBJ whole genome shotgun (WGS) entry which is preliminary data.</text>
</comment>
<proteinExistence type="predicted"/>
<name>A0A5J5GR15_9RHOB</name>
<reference evidence="1 2" key="1">
    <citation type="submission" date="2019-09" db="EMBL/GenBank/DDBJ databases">
        <authorList>
            <person name="Park J.-S."/>
            <person name="Choi H.-J."/>
        </authorList>
    </citation>
    <scope>NUCLEOTIDE SEQUENCE [LARGE SCALE GENOMIC DNA]</scope>
    <source>
        <strain evidence="1 2">176SS1-4</strain>
    </source>
</reference>
<protein>
    <submittedName>
        <fullName evidence="1">Uncharacterized protein</fullName>
    </submittedName>
</protein>
<dbReference type="EMBL" id="VYQE01000001">
    <property type="protein sequence ID" value="KAA9009998.1"/>
    <property type="molecule type" value="Genomic_DNA"/>
</dbReference>
<dbReference type="AlphaFoldDB" id="A0A5J5GR15"/>
<sequence>MLMKSGLVVIALILAALLVLFGLRLLDARADRQVWRDLEHRAVEGPRFDPAMLDGLPEPAARFFRFAIAPGTRLRSVAVVEMGGSLSLGDREAPSPQPIVARQILAPPHGFIWQVRLESAARVTGSDAHTPELSWGRFRLLDLVPVARVSGDPDHLRSSFGRMVGEGLFWTPAAFLAETQAGWDHLSWEAVDAGTARVTVRRSGLEQTADITVDGEGRPVRVVFPRWSNENADRQYRVQPFGGDLAGFESFDGYTLPTRVTGGNHYGTALYHPFYKAEVTAIHFSE</sequence>
<gene>
    <name evidence="1" type="ORF">F3S47_01690</name>
</gene>
<organism evidence="1 2">
    <name type="scientific">Histidinibacterium aquaticum</name>
    <dbReference type="NCBI Taxonomy" id="2613962"/>
    <lineage>
        <taxon>Bacteria</taxon>
        <taxon>Pseudomonadati</taxon>
        <taxon>Pseudomonadota</taxon>
        <taxon>Alphaproteobacteria</taxon>
        <taxon>Rhodobacterales</taxon>
        <taxon>Paracoccaceae</taxon>
        <taxon>Histidinibacterium</taxon>
    </lineage>
</organism>
<dbReference type="InterPro" id="IPR046674">
    <property type="entry name" value="DUF6544"/>
</dbReference>
<evidence type="ECO:0000313" key="1">
    <source>
        <dbReference type="EMBL" id="KAA9009998.1"/>
    </source>
</evidence>
<dbReference type="Pfam" id="PF20181">
    <property type="entry name" value="DUF6544"/>
    <property type="match status" value="1"/>
</dbReference>
<accession>A0A5J5GR15</accession>
<dbReference type="Proteomes" id="UP000326554">
    <property type="component" value="Unassembled WGS sequence"/>
</dbReference>